<dbReference type="Pfam" id="PF01687">
    <property type="entry name" value="Flavokinase"/>
    <property type="match status" value="1"/>
</dbReference>
<dbReference type="OrthoDB" id="276388at2759"/>
<dbReference type="OMA" id="NGEVHKM"/>
<dbReference type="GO" id="GO:0046872">
    <property type="term" value="F:metal ion binding"/>
    <property type="evidence" value="ECO:0007669"/>
    <property type="project" value="UniProtKB-KW"/>
</dbReference>
<dbReference type="GeneID" id="6750082"/>
<dbReference type="eggNOG" id="KOG3110">
    <property type="taxonomic scope" value="Eukaryota"/>
</dbReference>
<dbReference type="InterPro" id="IPR015865">
    <property type="entry name" value="Riboflavin_kinase_bac/euk"/>
</dbReference>
<dbReference type="Gene3D" id="2.40.30.30">
    <property type="entry name" value="Riboflavin kinase-like"/>
    <property type="match status" value="1"/>
</dbReference>
<dbReference type="CTD" id="6750082"/>
<evidence type="ECO:0000256" key="5">
    <source>
        <dbReference type="ARBA" id="ARBA00022630"/>
    </source>
</evidence>
<dbReference type="InParanoid" id="B3RHX0"/>
<protein>
    <recommendedName>
        <fullName evidence="4">Riboflavin kinase</fullName>
        <ecNumber evidence="3">2.7.1.26</ecNumber>
    </recommendedName>
    <alternativeName>
        <fullName evidence="16">ATP:riboflavin 5'-phosphotransferase</fullName>
    </alternativeName>
    <alternativeName>
        <fullName evidence="13">Flavokinase</fullName>
    </alternativeName>
</protein>
<dbReference type="FunFam" id="2.40.30.30:FF:000002">
    <property type="entry name" value="Riboflavin kinase, putative"/>
    <property type="match status" value="1"/>
</dbReference>
<dbReference type="GO" id="GO:0008531">
    <property type="term" value="F:riboflavin kinase activity"/>
    <property type="evidence" value="ECO:0000318"/>
    <property type="project" value="GO_Central"/>
</dbReference>
<keyword evidence="7" id="KW-0808">Transferase</keyword>
<evidence type="ECO:0000256" key="8">
    <source>
        <dbReference type="ARBA" id="ARBA00022723"/>
    </source>
</evidence>
<keyword evidence="10" id="KW-0418">Kinase</keyword>
<dbReference type="PhylomeDB" id="B3RHX0"/>
<dbReference type="RefSeq" id="XP_002108135.1">
    <property type="nucleotide sequence ID" value="XM_002108099.1"/>
</dbReference>
<dbReference type="EC" id="2.7.1.26" evidence="3"/>
<evidence type="ECO:0000256" key="12">
    <source>
        <dbReference type="ARBA" id="ARBA00022840"/>
    </source>
</evidence>
<keyword evidence="19" id="KW-1185">Reference proteome</keyword>
<dbReference type="InterPro" id="IPR023468">
    <property type="entry name" value="Riboflavin_kinase"/>
</dbReference>
<reference evidence="18 19" key="1">
    <citation type="journal article" date="2008" name="Nature">
        <title>The Trichoplax genome and the nature of placozoans.</title>
        <authorList>
            <person name="Srivastava M."/>
            <person name="Begovic E."/>
            <person name="Chapman J."/>
            <person name="Putnam N.H."/>
            <person name="Hellsten U."/>
            <person name="Kawashima T."/>
            <person name="Kuo A."/>
            <person name="Mitros T."/>
            <person name="Salamov A."/>
            <person name="Carpenter M.L."/>
            <person name="Signorovitch A.Y."/>
            <person name="Moreno M.A."/>
            <person name="Kamm K."/>
            <person name="Grimwood J."/>
            <person name="Schmutz J."/>
            <person name="Shapiro H."/>
            <person name="Grigoriev I.V."/>
            <person name="Buss L.W."/>
            <person name="Schierwater B."/>
            <person name="Dellaporta S.L."/>
            <person name="Rokhsar D.S."/>
        </authorList>
    </citation>
    <scope>NUCLEOTIDE SEQUENCE [LARGE SCALE GENOMIC DNA]</scope>
    <source>
        <strain evidence="18 19">Grell-BS-1999</strain>
    </source>
</reference>
<comment type="cofactor">
    <cofactor evidence="1">
        <name>Zn(2+)</name>
        <dbReference type="ChEBI" id="CHEBI:29105"/>
    </cofactor>
</comment>
<comment type="catalytic activity">
    <reaction evidence="14">
        <text>riboflavin + ATP = FMN + ADP + H(+)</text>
        <dbReference type="Rhea" id="RHEA:14357"/>
        <dbReference type="ChEBI" id="CHEBI:15378"/>
        <dbReference type="ChEBI" id="CHEBI:30616"/>
        <dbReference type="ChEBI" id="CHEBI:57986"/>
        <dbReference type="ChEBI" id="CHEBI:58210"/>
        <dbReference type="ChEBI" id="CHEBI:456216"/>
        <dbReference type="EC" id="2.7.1.26"/>
    </reaction>
    <physiologicalReaction direction="left-to-right" evidence="14">
        <dbReference type="Rhea" id="RHEA:14358"/>
    </physiologicalReaction>
</comment>
<dbReference type="SUPFAM" id="SSF82114">
    <property type="entry name" value="Riboflavin kinase-like"/>
    <property type="match status" value="1"/>
</dbReference>
<dbReference type="AlphaFoldDB" id="B3RHX0"/>
<keyword evidence="11" id="KW-0862">Zinc</keyword>
<evidence type="ECO:0000256" key="4">
    <source>
        <dbReference type="ARBA" id="ARBA00017394"/>
    </source>
</evidence>
<organism evidence="18 19">
    <name type="scientific">Trichoplax adhaerens</name>
    <name type="common">Trichoplax reptans</name>
    <dbReference type="NCBI Taxonomy" id="10228"/>
    <lineage>
        <taxon>Eukaryota</taxon>
        <taxon>Metazoa</taxon>
        <taxon>Placozoa</taxon>
        <taxon>Uniplacotomia</taxon>
        <taxon>Trichoplacea</taxon>
        <taxon>Trichoplacidae</taxon>
        <taxon>Trichoplax</taxon>
    </lineage>
</organism>
<sequence>MTGILAKLPAYVKGTVVKGFGRGSKELGIPTANFSENVMESLAGDTGNGIYFGLAAVDDSPVHKMVMSIGWNPYYKNTKKTMEVHVIHDFENDFYGSELRVIVLGHIRPEKDFSSLDQLIAEIHNDIRIAKSRLEEPTFKAYYEDPFLTKNSTNK</sequence>
<dbReference type="FunCoup" id="B3RHX0">
    <property type="interactions" value="1571"/>
</dbReference>
<keyword evidence="12" id="KW-0067">ATP-binding</keyword>
<evidence type="ECO:0000256" key="7">
    <source>
        <dbReference type="ARBA" id="ARBA00022679"/>
    </source>
</evidence>
<dbReference type="EMBL" id="DS985241">
    <property type="protein sequence ID" value="EDV28933.1"/>
    <property type="molecule type" value="Genomic_DNA"/>
</dbReference>
<evidence type="ECO:0000256" key="6">
    <source>
        <dbReference type="ARBA" id="ARBA00022643"/>
    </source>
</evidence>
<gene>
    <name evidence="18" type="ORF">TRIADDRAFT_52300</name>
</gene>
<dbReference type="UniPathway" id="UPA00276">
    <property type="reaction ID" value="UER00406"/>
</dbReference>
<evidence type="ECO:0000256" key="1">
    <source>
        <dbReference type="ARBA" id="ARBA00001947"/>
    </source>
</evidence>
<dbReference type="PANTHER" id="PTHR22749">
    <property type="entry name" value="RIBOFLAVIN KINASE/FMN ADENYLYLTRANSFERASE"/>
    <property type="match status" value="1"/>
</dbReference>
<comment type="function">
    <text evidence="15">Catalyzes the phosphorylation of riboflavin (vitamin B2) to form flavin-mononucleotide (FMN), hence rate-limiting enzyme in the synthesis of FAD. Essential for TNF-induced reactive oxygen species (ROS) production. Through its interaction with both TNFRSF1A and CYBA, physically and functionally couples TNFRSF1A to NADPH oxidase. TNF-activation of RFK may enhance the incorporation of FAD in NADPH oxidase, a critical step for the assembly and activation of NADPH oxidase.</text>
</comment>
<dbReference type="HOGENOM" id="CLU_048437_3_3_1"/>
<evidence type="ECO:0000259" key="17">
    <source>
        <dbReference type="SMART" id="SM00904"/>
    </source>
</evidence>
<evidence type="ECO:0000256" key="3">
    <source>
        <dbReference type="ARBA" id="ARBA00012105"/>
    </source>
</evidence>
<evidence type="ECO:0000256" key="2">
    <source>
        <dbReference type="ARBA" id="ARBA00005201"/>
    </source>
</evidence>
<evidence type="ECO:0000256" key="14">
    <source>
        <dbReference type="ARBA" id="ARBA00050912"/>
    </source>
</evidence>
<name>B3RHX0_TRIAD</name>
<evidence type="ECO:0000256" key="16">
    <source>
        <dbReference type="ARBA" id="ARBA00077632"/>
    </source>
</evidence>
<dbReference type="InterPro" id="IPR023465">
    <property type="entry name" value="Riboflavin_kinase_dom_sf"/>
</dbReference>
<evidence type="ECO:0000313" key="18">
    <source>
        <dbReference type="EMBL" id="EDV28933.1"/>
    </source>
</evidence>
<dbReference type="GO" id="GO:0006771">
    <property type="term" value="P:riboflavin metabolic process"/>
    <property type="evidence" value="ECO:0000318"/>
    <property type="project" value="GO_Central"/>
</dbReference>
<evidence type="ECO:0000313" key="19">
    <source>
        <dbReference type="Proteomes" id="UP000009022"/>
    </source>
</evidence>
<dbReference type="GO" id="GO:0005739">
    <property type="term" value="C:mitochondrion"/>
    <property type="evidence" value="ECO:0000318"/>
    <property type="project" value="GO_Central"/>
</dbReference>
<dbReference type="STRING" id="10228.B3RHX0"/>
<dbReference type="PANTHER" id="PTHR22749:SF6">
    <property type="entry name" value="RIBOFLAVIN KINASE"/>
    <property type="match status" value="1"/>
</dbReference>
<dbReference type="GO" id="GO:0005524">
    <property type="term" value="F:ATP binding"/>
    <property type="evidence" value="ECO:0007669"/>
    <property type="project" value="UniProtKB-KW"/>
</dbReference>
<dbReference type="SMART" id="SM00904">
    <property type="entry name" value="Flavokinase"/>
    <property type="match status" value="1"/>
</dbReference>
<accession>B3RHX0</accession>
<keyword evidence="9" id="KW-0547">Nucleotide-binding</keyword>
<feature type="domain" description="Riboflavin kinase" evidence="17">
    <location>
        <begin position="5"/>
        <end position="135"/>
    </location>
</feature>
<comment type="pathway">
    <text evidence="2">Cofactor biosynthesis; FMN biosynthesis; FMN from riboflavin (ATP route): step 1/1.</text>
</comment>
<evidence type="ECO:0000256" key="9">
    <source>
        <dbReference type="ARBA" id="ARBA00022741"/>
    </source>
</evidence>
<evidence type="ECO:0000256" key="11">
    <source>
        <dbReference type="ARBA" id="ARBA00022833"/>
    </source>
</evidence>
<keyword evidence="6" id="KW-0288">FMN</keyword>
<dbReference type="GO" id="GO:0009231">
    <property type="term" value="P:riboflavin biosynthetic process"/>
    <property type="evidence" value="ECO:0007669"/>
    <property type="project" value="InterPro"/>
</dbReference>
<dbReference type="KEGG" id="tad:TRIADDRAFT_52300"/>
<evidence type="ECO:0000256" key="15">
    <source>
        <dbReference type="ARBA" id="ARBA00054097"/>
    </source>
</evidence>
<keyword evidence="5" id="KW-0285">Flavoprotein</keyword>
<evidence type="ECO:0000256" key="13">
    <source>
        <dbReference type="ARBA" id="ARBA00029789"/>
    </source>
</evidence>
<proteinExistence type="predicted"/>
<dbReference type="Proteomes" id="UP000009022">
    <property type="component" value="Unassembled WGS sequence"/>
</dbReference>
<keyword evidence="8" id="KW-0479">Metal-binding</keyword>
<dbReference type="GO" id="GO:0009398">
    <property type="term" value="P:FMN biosynthetic process"/>
    <property type="evidence" value="ECO:0000318"/>
    <property type="project" value="GO_Central"/>
</dbReference>
<evidence type="ECO:0000256" key="10">
    <source>
        <dbReference type="ARBA" id="ARBA00022777"/>
    </source>
</evidence>